<keyword evidence="2 4" id="KW-0238">DNA-binding</keyword>
<protein>
    <submittedName>
        <fullName evidence="6">TetR/AcrR family transcriptional regulator</fullName>
    </submittedName>
</protein>
<evidence type="ECO:0000313" key="7">
    <source>
        <dbReference type="Proteomes" id="UP001595823"/>
    </source>
</evidence>
<dbReference type="RefSeq" id="WP_380620222.1">
    <property type="nucleotide sequence ID" value="NZ_JBHSDK010000013.1"/>
</dbReference>
<evidence type="ECO:0000256" key="1">
    <source>
        <dbReference type="ARBA" id="ARBA00023015"/>
    </source>
</evidence>
<reference evidence="7" key="1">
    <citation type="journal article" date="2019" name="Int. J. Syst. Evol. Microbiol.">
        <title>The Global Catalogue of Microorganisms (GCM) 10K type strain sequencing project: providing services to taxonomists for standard genome sequencing and annotation.</title>
        <authorList>
            <consortium name="The Broad Institute Genomics Platform"/>
            <consortium name="The Broad Institute Genome Sequencing Center for Infectious Disease"/>
            <person name="Wu L."/>
            <person name="Ma J."/>
        </authorList>
    </citation>
    <scope>NUCLEOTIDE SEQUENCE [LARGE SCALE GENOMIC DNA]</scope>
    <source>
        <strain evidence="7">IBRC-M 10908</strain>
    </source>
</reference>
<feature type="DNA-binding region" description="H-T-H motif" evidence="4">
    <location>
        <begin position="34"/>
        <end position="53"/>
    </location>
</feature>
<proteinExistence type="predicted"/>
<sequence>MATHSAGRPRSFDRDLALRKAAHLFWQHGFSGTSTRMLTASLGISSSSLYAAFGSKADIFEEAVRTYALRYSAVYERAVEEPAIVRVIERILLDSVDEFSRSEEGHPGCLRSSAAMADTPETLDVRGFVADLQRSDEERLRARIDRAAGEGELSASVDPTKLTDLVQTVWEGLSSRSEFGATRDDLREVAIFALALIERTIHARERES</sequence>
<dbReference type="EMBL" id="JBHSDK010000013">
    <property type="protein sequence ID" value="MFC4335418.1"/>
    <property type="molecule type" value="Genomic_DNA"/>
</dbReference>
<evidence type="ECO:0000256" key="2">
    <source>
        <dbReference type="ARBA" id="ARBA00023125"/>
    </source>
</evidence>
<keyword evidence="7" id="KW-1185">Reference proteome</keyword>
<dbReference type="SUPFAM" id="SSF48498">
    <property type="entry name" value="Tetracyclin repressor-like, C-terminal domain"/>
    <property type="match status" value="1"/>
</dbReference>
<dbReference type="SUPFAM" id="SSF46689">
    <property type="entry name" value="Homeodomain-like"/>
    <property type="match status" value="1"/>
</dbReference>
<dbReference type="InterPro" id="IPR001647">
    <property type="entry name" value="HTH_TetR"/>
</dbReference>
<evidence type="ECO:0000256" key="3">
    <source>
        <dbReference type="ARBA" id="ARBA00023163"/>
    </source>
</evidence>
<keyword evidence="3" id="KW-0804">Transcription</keyword>
<feature type="domain" description="HTH tetR-type" evidence="5">
    <location>
        <begin position="11"/>
        <end position="71"/>
    </location>
</feature>
<organism evidence="6 7">
    <name type="scientific">Salininema proteolyticum</name>
    <dbReference type="NCBI Taxonomy" id="1607685"/>
    <lineage>
        <taxon>Bacteria</taxon>
        <taxon>Bacillati</taxon>
        <taxon>Actinomycetota</taxon>
        <taxon>Actinomycetes</taxon>
        <taxon>Glycomycetales</taxon>
        <taxon>Glycomycetaceae</taxon>
        <taxon>Salininema</taxon>
    </lineage>
</organism>
<dbReference type="Proteomes" id="UP001595823">
    <property type="component" value="Unassembled WGS sequence"/>
</dbReference>
<dbReference type="PROSITE" id="PS50977">
    <property type="entry name" value="HTH_TETR_2"/>
    <property type="match status" value="1"/>
</dbReference>
<keyword evidence="1" id="KW-0805">Transcription regulation</keyword>
<name>A0ABV8TYA4_9ACTN</name>
<evidence type="ECO:0000313" key="6">
    <source>
        <dbReference type="EMBL" id="MFC4335418.1"/>
    </source>
</evidence>
<dbReference type="InterPro" id="IPR009057">
    <property type="entry name" value="Homeodomain-like_sf"/>
</dbReference>
<dbReference type="PANTHER" id="PTHR47506:SF1">
    <property type="entry name" value="HTH-TYPE TRANSCRIPTIONAL REGULATOR YJDC"/>
    <property type="match status" value="1"/>
</dbReference>
<evidence type="ECO:0000256" key="4">
    <source>
        <dbReference type="PROSITE-ProRule" id="PRU00335"/>
    </source>
</evidence>
<evidence type="ECO:0000259" key="5">
    <source>
        <dbReference type="PROSITE" id="PS50977"/>
    </source>
</evidence>
<dbReference type="Gene3D" id="1.10.10.60">
    <property type="entry name" value="Homeodomain-like"/>
    <property type="match status" value="1"/>
</dbReference>
<dbReference type="PANTHER" id="PTHR47506">
    <property type="entry name" value="TRANSCRIPTIONAL REGULATORY PROTEIN"/>
    <property type="match status" value="1"/>
</dbReference>
<accession>A0ABV8TYA4</accession>
<gene>
    <name evidence="6" type="ORF">ACFPET_09435</name>
</gene>
<dbReference type="InterPro" id="IPR036271">
    <property type="entry name" value="Tet_transcr_reg_TetR-rel_C_sf"/>
</dbReference>
<dbReference type="Gene3D" id="1.10.357.10">
    <property type="entry name" value="Tetracycline Repressor, domain 2"/>
    <property type="match status" value="1"/>
</dbReference>
<comment type="caution">
    <text evidence="6">The sequence shown here is derived from an EMBL/GenBank/DDBJ whole genome shotgun (WGS) entry which is preliminary data.</text>
</comment>
<dbReference type="Pfam" id="PF00440">
    <property type="entry name" value="TetR_N"/>
    <property type="match status" value="1"/>
</dbReference>